<name>A0AAE3KPR5_9CYAN</name>
<dbReference type="AlphaFoldDB" id="A0AAE3KPR5"/>
<accession>A0AAE3KPR5</accession>
<sequence>MKCPRCESTQLRKNGFTRGKQQYFCKICGRYFIDDFSSVKTASQQENMIEVVRQKKSELPVNLSSLMSSPDSEIIPARQSIDPGQYLAGLAILLLDVENLKLDLNAEKFLTDISHYPLQVKIAFANWRNPSLSKQDAELYDRGYQLIHVPEGKNSADAQMIAMGVSIPHHYPEAKAVFVCSSDWLLTHLCNELQCQGLIVYRVRRQNKLLSVENRQTGEVTHYSLEMEMAIPSLEELVKQVEAMLQGEMTSISDRISQLSTLTNLFQQRRHITLNSKIVNDPEDNRKTQDINQVIPEKKEPESIATNKDNNSKPTGIATVADLASINSKEKLEQVFLEILETMKNRNPKLVIDTGKLGAEFHGIYGIAPSALIKKLGLGSKLSTFLKSCKSLKLKN</sequence>
<dbReference type="RefSeq" id="WP_254012716.1">
    <property type="nucleotide sequence ID" value="NZ_JAMZMM010000156.1"/>
</dbReference>
<gene>
    <name evidence="2" type="ORF">NJ959_16030</name>
</gene>
<comment type="caution">
    <text evidence="2">The sequence shown here is derived from an EMBL/GenBank/DDBJ whole genome shotgun (WGS) entry which is preliminary data.</text>
</comment>
<organism evidence="2 3">
    <name type="scientific">Limnofasciculus baicalensis BBK-W-15</name>
    <dbReference type="NCBI Taxonomy" id="2699891"/>
    <lineage>
        <taxon>Bacteria</taxon>
        <taxon>Bacillati</taxon>
        <taxon>Cyanobacteriota</taxon>
        <taxon>Cyanophyceae</taxon>
        <taxon>Coleofasciculales</taxon>
        <taxon>Coleofasciculaceae</taxon>
        <taxon>Limnofasciculus</taxon>
        <taxon>Limnofasciculus baicalensis</taxon>
    </lineage>
</organism>
<feature type="domain" description="NYN" evidence="1">
    <location>
        <begin position="93"/>
        <end position="203"/>
    </location>
</feature>
<keyword evidence="3" id="KW-1185">Reference proteome</keyword>
<evidence type="ECO:0000259" key="1">
    <source>
        <dbReference type="Pfam" id="PF01936"/>
    </source>
</evidence>
<dbReference type="Pfam" id="PF01936">
    <property type="entry name" value="NYN"/>
    <property type="match status" value="1"/>
</dbReference>
<protein>
    <submittedName>
        <fullName evidence="2">NYN domain-containing protein</fullName>
    </submittedName>
</protein>
<evidence type="ECO:0000313" key="2">
    <source>
        <dbReference type="EMBL" id="MCP2729943.1"/>
    </source>
</evidence>
<proteinExistence type="predicted"/>
<dbReference type="InterPro" id="IPR021139">
    <property type="entry name" value="NYN"/>
</dbReference>
<dbReference type="EMBL" id="JAMZMM010000156">
    <property type="protein sequence ID" value="MCP2729943.1"/>
    <property type="molecule type" value="Genomic_DNA"/>
</dbReference>
<dbReference type="Proteomes" id="UP001204953">
    <property type="component" value="Unassembled WGS sequence"/>
</dbReference>
<dbReference type="GO" id="GO:0004540">
    <property type="term" value="F:RNA nuclease activity"/>
    <property type="evidence" value="ECO:0007669"/>
    <property type="project" value="InterPro"/>
</dbReference>
<evidence type="ECO:0000313" key="3">
    <source>
        <dbReference type="Proteomes" id="UP001204953"/>
    </source>
</evidence>
<reference evidence="2" key="1">
    <citation type="submission" date="2022-06" db="EMBL/GenBank/DDBJ databases">
        <title>New cyanobacteria of genus Symplocastrum in benthos of Lake Baikal.</title>
        <authorList>
            <person name="Sorokovikova E."/>
            <person name="Tikhonova I."/>
            <person name="Krasnopeev A."/>
            <person name="Evseev P."/>
            <person name="Gladkikh A."/>
            <person name="Belykh O."/>
        </authorList>
    </citation>
    <scope>NUCLEOTIDE SEQUENCE</scope>
    <source>
        <strain evidence="2">BBK-W-15</strain>
    </source>
</reference>